<feature type="region of interest" description="Disordered" evidence="1">
    <location>
        <begin position="1"/>
        <end position="61"/>
    </location>
</feature>
<keyword evidence="5" id="KW-1185">Reference proteome</keyword>
<evidence type="ECO:0000256" key="1">
    <source>
        <dbReference type="SAM" id="MobiDB-lite"/>
    </source>
</evidence>
<proteinExistence type="predicted"/>
<dbReference type="PANTHER" id="PTHR12289">
    <property type="entry name" value="METAXIN RELATED"/>
    <property type="match status" value="1"/>
</dbReference>
<dbReference type="InterPro" id="IPR033468">
    <property type="entry name" value="Metaxin_GST"/>
</dbReference>
<dbReference type="Pfam" id="PF17171">
    <property type="entry name" value="GST_C_6"/>
    <property type="match status" value="1"/>
</dbReference>
<evidence type="ECO:0000313" key="4">
    <source>
        <dbReference type="EMBL" id="SPN97390.1"/>
    </source>
</evidence>
<accession>A0AAE8SRN9</accession>
<reference evidence="4" key="1">
    <citation type="submission" date="2018-03" db="EMBL/GenBank/DDBJ databases">
        <authorList>
            <person name="Guldener U."/>
        </authorList>
    </citation>
    <scope>NUCLEOTIDE SEQUENCE</scope>
</reference>
<feature type="domain" description="Metaxin glutathione S-transferase" evidence="2">
    <location>
        <begin position="267"/>
        <end position="341"/>
    </location>
</feature>
<evidence type="ECO:0000313" key="5">
    <source>
        <dbReference type="Proteomes" id="UP001187682"/>
    </source>
</evidence>
<dbReference type="Pfam" id="PF17172">
    <property type="entry name" value="GST_N_4"/>
    <property type="match status" value="1"/>
</dbReference>
<dbReference type="GO" id="GO:0001401">
    <property type="term" value="C:SAM complex"/>
    <property type="evidence" value="ECO:0007669"/>
    <property type="project" value="TreeGrafter"/>
</dbReference>
<dbReference type="PANTHER" id="PTHR12289:SF44">
    <property type="entry name" value="OUTER MEMBRANE PROTEIN (SAM35), PUTATIVE (AFU_ORTHOLOGUE AFUA_1G13180)-RELATED"/>
    <property type="match status" value="1"/>
</dbReference>
<sequence>MAEPPPPDTAPASEAPAAAPAQAQAQAQAQAPTPAPSSAAPTPTPAPAPAPAPAPSPAPSSIFAIPAPLRRLFNHFPLRTTPETPLPARCAVTSSANLPILFLFTTEDGARDGLPSFNPACLKWQTYLKMNGLDFTVRPSNNHASPSGALPFLLTPAPAAEALPSSKLESYVSRTAANNNNRTHHPRPSPARTHPSLLDSALRPAYLHALYLSAPNTPLLTSLYVPPENPYPVRASLLHTLRAAAEEEILAVTRSPFVNPDAIYAAAEEALEALEDLLRGKEWFFEGEEGEEERERGPTLFDASVFAYTNFLLEDRFVWGDERLRGLVAGFPSLVEHRGRILGKYWPEEAKR</sequence>
<dbReference type="InterPro" id="IPR050931">
    <property type="entry name" value="Mito_Protein_Transport_Metaxin"/>
</dbReference>
<name>A0AAE8SRN9_9PEZI</name>
<dbReference type="Proteomes" id="UP001187682">
    <property type="component" value="Unassembled WGS sequence"/>
</dbReference>
<feature type="compositionally biased region" description="Pro residues" evidence="1">
    <location>
        <begin position="42"/>
        <end position="58"/>
    </location>
</feature>
<organism evidence="4 5">
    <name type="scientific">Cephalotrichum gorgonifer</name>
    <dbReference type="NCBI Taxonomy" id="2041049"/>
    <lineage>
        <taxon>Eukaryota</taxon>
        <taxon>Fungi</taxon>
        <taxon>Dikarya</taxon>
        <taxon>Ascomycota</taxon>
        <taxon>Pezizomycotina</taxon>
        <taxon>Sordariomycetes</taxon>
        <taxon>Hypocreomycetidae</taxon>
        <taxon>Microascales</taxon>
        <taxon>Microascaceae</taxon>
        <taxon>Cephalotrichum</taxon>
    </lineage>
</organism>
<feature type="domain" description="Thioredoxin-like fold" evidence="3">
    <location>
        <begin position="119"/>
        <end position="213"/>
    </location>
</feature>
<dbReference type="AlphaFoldDB" id="A0AAE8SRN9"/>
<protein>
    <submittedName>
        <fullName evidence="4">Related to mitochondrial outer membrane protein (Sam35)</fullName>
    </submittedName>
</protein>
<gene>
    <name evidence="4" type="ORF">DNG_00904</name>
</gene>
<evidence type="ECO:0000259" key="2">
    <source>
        <dbReference type="Pfam" id="PF17171"/>
    </source>
</evidence>
<evidence type="ECO:0000259" key="3">
    <source>
        <dbReference type="Pfam" id="PF17172"/>
    </source>
</evidence>
<dbReference type="EMBL" id="ONZQ02000001">
    <property type="protein sequence ID" value="SPN97390.1"/>
    <property type="molecule type" value="Genomic_DNA"/>
</dbReference>
<dbReference type="GO" id="GO:0007005">
    <property type="term" value="P:mitochondrion organization"/>
    <property type="evidence" value="ECO:0007669"/>
    <property type="project" value="TreeGrafter"/>
</dbReference>
<dbReference type="InterPro" id="IPR012336">
    <property type="entry name" value="Thioredoxin-like_fold"/>
</dbReference>
<comment type="caution">
    <text evidence="4">The sequence shown here is derived from an EMBL/GenBank/DDBJ whole genome shotgun (WGS) entry which is preliminary data.</text>
</comment>
<feature type="compositionally biased region" description="Low complexity" evidence="1">
    <location>
        <begin position="10"/>
        <end position="41"/>
    </location>
</feature>